<dbReference type="OrthoDB" id="2382790at2759"/>
<reference evidence="1" key="1">
    <citation type="journal article" date="2020" name="Fungal Divers.">
        <title>Resolving the Mortierellaceae phylogeny through synthesis of multi-gene phylogenetics and phylogenomics.</title>
        <authorList>
            <person name="Vandepol N."/>
            <person name="Liber J."/>
            <person name="Desiro A."/>
            <person name="Na H."/>
            <person name="Kennedy M."/>
            <person name="Barry K."/>
            <person name="Grigoriev I.V."/>
            <person name="Miller A.N."/>
            <person name="O'Donnell K."/>
            <person name="Stajich J.E."/>
            <person name="Bonito G."/>
        </authorList>
    </citation>
    <scope>NUCLEOTIDE SEQUENCE</scope>
    <source>
        <strain evidence="1">MES-2147</strain>
    </source>
</reference>
<sequence length="803" mass="91249">MIRLYDQFFADYATAFFSKTPDQLEGLTELMEEQNKVFTRFVTEQLLEQGIAAGKSNEVALIQERTQMTHLDGLNRLATLKAVQVAATQTFKLQEKTPPRLFIVLPKTTNEPVHVQRDLKASDFRFYFLCGHGPHIHLAQHEGYDLLRPDEFFSTYGSYLLTMLKMVKHGVVFENFVVPSLMTFRLLDGTKDVKGHGITKANIQFKVDEAIDFLQCQLSCDQDAGDKGKKPIKYQSLSVAELLRLESFLTKEDQGRRLGNLCRSVSRDDVVEWVCSNHSPHTWIEENITTAIKRNERPRFKCCSPAEIAHLCDVLEGTPLGLKALDISVPWKVSEDNIQSLCDAILAAGVTSVAFQGVVFSSLAEDAAVRGDPLKPILQLQSAVGNPQFTLTGRQLLSSIQEHDKSPISGLRKLNVADVGDFPTLMRRKLSFFLQRLPNLTEINLNIENLMQGYMFLLEHQHHLPLLSTVTLSPGYDEEEAIYYPQLKTLKLPELGTQFDEIIKRDKTLAKIIVPFCDDFAMCDIRALDPMYRHRQTPLVAEFVNDQGTVVEVEYRSRDEASTAKVPVGRLRCIGEQSVMYLRVFCDRYLAAPHMVHYITPNIRWLLSSEADMDLPPNYSKTTLDFKTLNLFGVPAVLEALSVTETDSLRLITCPMHIDLRWLALTRLRALSWSKLSRLEVRGDRLADWMQRFPFIFRRESMGSLREFCISSAGQLLPSRCADWIEAMVKSHPSQVPLQTIMLHDVNIDQEQWKSLSATIDLSGAKTLDFTGSSLQRIHFETIDREDLLSKLRIKAKNAMILF</sequence>
<evidence type="ECO:0000313" key="1">
    <source>
        <dbReference type="EMBL" id="KAF9953516.1"/>
    </source>
</evidence>
<dbReference type="Proteomes" id="UP000749646">
    <property type="component" value="Unassembled WGS sequence"/>
</dbReference>
<gene>
    <name evidence="1" type="ORF">BGZ65_004625</name>
</gene>
<comment type="caution">
    <text evidence="1">The sequence shown here is derived from an EMBL/GenBank/DDBJ whole genome shotgun (WGS) entry which is preliminary data.</text>
</comment>
<protein>
    <submittedName>
        <fullName evidence="1">Uncharacterized protein</fullName>
    </submittedName>
</protein>
<organism evidence="1 2">
    <name type="scientific">Modicella reniformis</name>
    <dbReference type="NCBI Taxonomy" id="1440133"/>
    <lineage>
        <taxon>Eukaryota</taxon>
        <taxon>Fungi</taxon>
        <taxon>Fungi incertae sedis</taxon>
        <taxon>Mucoromycota</taxon>
        <taxon>Mortierellomycotina</taxon>
        <taxon>Mortierellomycetes</taxon>
        <taxon>Mortierellales</taxon>
        <taxon>Mortierellaceae</taxon>
        <taxon>Modicella</taxon>
    </lineage>
</organism>
<accession>A0A9P6J074</accession>
<proteinExistence type="predicted"/>
<name>A0A9P6J074_9FUNG</name>
<evidence type="ECO:0000313" key="2">
    <source>
        <dbReference type="Proteomes" id="UP000749646"/>
    </source>
</evidence>
<dbReference type="EMBL" id="JAAAHW010006900">
    <property type="protein sequence ID" value="KAF9953516.1"/>
    <property type="molecule type" value="Genomic_DNA"/>
</dbReference>
<keyword evidence="2" id="KW-1185">Reference proteome</keyword>
<dbReference type="AlphaFoldDB" id="A0A9P6J074"/>